<sequence>MEMRKVEKNRKEKEERQISALLLPAFFIGGTLYVRNCWLYRL</sequence>
<proteinExistence type="predicted"/>
<gene>
    <name evidence="2" type="ORF">SD77_2974</name>
</gene>
<dbReference type="EMBL" id="JXLP01000027">
    <property type="protein sequence ID" value="KIL74118.1"/>
    <property type="molecule type" value="Genomic_DNA"/>
</dbReference>
<accession>A0ABR5AP38</accession>
<keyword evidence="1" id="KW-1133">Transmembrane helix</keyword>
<evidence type="ECO:0000313" key="2">
    <source>
        <dbReference type="EMBL" id="KIL74118.1"/>
    </source>
</evidence>
<reference evidence="2 3" key="1">
    <citation type="submission" date="2015-01" db="EMBL/GenBank/DDBJ databases">
        <title>Genome Assembly of Bacillus badius MTCC 1458.</title>
        <authorList>
            <person name="Verma A."/>
            <person name="Khatri I."/>
            <person name="Mual P."/>
            <person name="Subramanian S."/>
            <person name="Krishnamurthi S."/>
        </authorList>
    </citation>
    <scope>NUCLEOTIDE SEQUENCE [LARGE SCALE GENOMIC DNA]</scope>
    <source>
        <strain evidence="2 3">MTCC 1458</strain>
    </source>
</reference>
<protein>
    <submittedName>
        <fullName evidence="2">Uncharacterized protein</fullName>
    </submittedName>
</protein>
<keyword evidence="1" id="KW-0472">Membrane</keyword>
<keyword evidence="3" id="KW-1185">Reference proteome</keyword>
<organism evidence="2 3">
    <name type="scientific">Bacillus badius</name>
    <dbReference type="NCBI Taxonomy" id="1455"/>
    <lineage>
        <taxon>Bacteria</taxon>
        <taxon>Bacillati</taxon>
        <taxon>Bacillota</taxon>
        <taxon>Bacilli</taxon>
        <taxon>Bacillales</taxon>
        <taxon>Bacillaceae</taxon>
        <taxon>Pseudobacillus</taxon>
    </lineage>
</organism>
<keyword evidence="1" id="KW-0812">Transmembrane</keyword>
<evidence type="ECO:0000256" key="1">
    <source>
        <dbReference type="SAM" id="Phobius"/>
    </source>
</evidence>
<name>A0ABR5AP38_BACBA</name>
<comment type="caution">
    <text evidence="2">The sequence shown here is derived from an EMBL/GenBank/DDBJ whole genome shotgun (WGS) entry which is preliminary data.</text>
</comment>
<feature type="transmembrane region" description="Helical" evidence="1">
    <location>
        <begin position="21"/>
        <end position="41"/>
    </location>
</feature>
<dbReference type="Proteomes" id="UP000031982">
    <property type="component" value="Unassembled WGS sequence"/>
</dbReference>
<evidence type="ECO:0000313" key="3">
    <source>
        <dbReference type="Proteomes" id="UP000031982"/>
    </source>
</evidence>